<dbReference type="PIRSF" id="PIRSF000090">
    <property type="entry name" value="Beta-ETF"/>
    <property type="match status" value="1"/>
</dbReference>
<dbReference type="PANTHER" id="PTHR21294">
    <property type="entry name" value="ELECTRON TRANSFER FLAVOPROTEIN BETA-SUBUNIT"/>
    <property type="match status" value="1"/>
</dbReference>
<reference evidence="6" key="1">
    <citation type="journal article" date="2019" name="Int. J. Syst. Evol. Microbiol.">
        <title>The Global Catalogue of Microorganisms (GCM) 10K type strain sequencing project: providing services to taxonomists for standard genome sequencing and annotation.</title>
        <authorList>
            <consortium name="The Broad Institute Genomics Platform"/>
            <consortium name="The Broad Institute Genome Sequencing Center for Infectious Disease"/>
            <person name="Wu L."/>
            <person name="Ma J."/>
        </authorList>
    </citation>
    <scope>NUCLEOTIDE SEQUENCE [LARGE SCALE GENOMIC DNA]</scope>
    <source>
        <strain evidence="6">JCM 18401</strain>
    </source>
</reference>
<dbReference type="SMART" id="SM00893">
    <property type="entry name" value="ETF"/>
    <property type="match status" value="1"/>
</dbReference>
<evidence type="ECO:0000256" key="3">
    <source>
        <dbReference type="ARBA" id="ARBA00022982"/>
    </source>
</evidence>
<name>A0ABP9EED2_9GAMM</name>
<dbReference type="Proteomes" id="UP001499988">
    <property type="component" value="Unassembled WGS sequence"/>
</dbReference>
<dbReference type="PANTHER" id="PTHR21294:SF8">
    <property type="entry name" value="ELECTRON TRANSFER FLAVOPROTEIN SUBUNIT BETA"/>
    <property type="match status" value="1"/>
</dbReference>
<evidence type="ECO:0000259" key="4">
    <source>
        <dbReference type="SMART" id="SM00893"/>
    </source>
</evidence>
<dbReference type="InterPro" id="IPR014730">
    <property type="entry name" value="ETF_a/b_N"/>
</dbReference>
<keyword evidence="2" id="KW-0813">Transport</keyword>
<dbReference type="Gene3D" id="3.40.50.620">
    <property type="entry name" value="HUPs"/>
    <property type="match status" value="1"/>
</dbReference>
<keyword evidence="3" id="KW-0249">Electron transport</keyword>
<sequence length="248" mass="26505">MKVLVAIKPTAEKFALDVLTGEQPADVKIDKWQLDPFSEVALAQALCLKREGQVSELIALTVATDGAESALRHALALGADRAIQIDSSLREPLSIATLLHAKCEQEGISLALFGKQSSDGDHHQIAQMTAGLWRVGHVANAQSLSRDDTGLCLSQTLGQEQQTVRLALPAVVSCDLRLAEPGFATLPNIMKARRRPIECLPASALAPLAPERTRVLARRSSMAARGGQSVGCVAELVQKLKHEAKVVS</sequence>
<dbReference type="Pfam" id="PF01012">
    <property type="entry name" value="ETF"/>
    <property type="match status" value="1"/>
</dbReference>
<accession>A0ABP9EED2</accession>
<comment type="caution">
    <text evidence="5">The sequence shown here is derived from an EMBL/GenBank/DDBJ whole genome shotgun (WGS) entry which is preliminary data.</text>
</comment>
<evidence type="ECO:0000256" key="1">
    <source>
        <dbReference type="ARBA" id="ARBA00007557"/>
    </source>
</evidence>
<dbReference type="EMBL" id="BAABJZ010000006">
    <property type="protein sequence ID" value="GAA4874395.1"/>
    <property type="molecule type" value="Genomic_DNA"/>
</dbReference>
<proteinExistence type="inferred from homology"/>
<evidence type="ECO:0000256" key="2">
    <source>
        <dbReference type="ARBA" id="ARBA00022448"/>
    </source>
</evidence>
<dbReference type="RefSeq" id="WP_345332881.1">
    <property type="nucleotide sequence ID" value="NZ_BAABJZ010000006.1"/>
</dbReference>
<evidence type="ECO:0000313" key="6">
    <source>
        <dbReference type="Proteomes" id="UP001499988"/>
    </source>
</evidence>
<dbReference type="InterPro" id="IPR012255">
    <property type="entry name" value="ETF_b"/>
</dbReference>
<organism evidence="5 6">
    <name type="scientific">Ferrimonas pelagia</name>
    <dbReference type="NCBI Taxonomy" id="1177826"/>
    <lineage>
        <taxon>Bacteria</taxon>
        <taxon>Pseudomonadati</taxon>
        <taxon>Pseudomonadota</taxon>
        <taxon>Gammaproteobacteria</taxon>
        <taxon>Alteromonadales</taxon>
        <taxon>Ferrimonadaceae</taxon>
        <taxon>Ferrimonas</taxon>
    </lineage>
</organism>
<evidence type="ECO:0000313" key="5">
    <source>
        <dbReference type="EMBL" id="GAA4874395.1"/>
    </source>
</evidence>
<dbReference type="SUPFAM" id="SSF52402">
    <property type="entry name" value="Adenine nucleotide alpha hydrolases-like"/>
    <property type="match status" value="1"/>
</dbReference>
<comment type="similarity">
    <text evidence="1">Belongs to the ETF beta-subunit/FixA family.</text>
</comment>
<keyword evidence="6" id="KW-1185">Reference proteome</keyword>
<protein>
    <submittedName>
        <fullName evidence="5">Electron transfer flavoprotein subunit beta/FixA family protein</fullName>
    </submittedName>
</protein>
<feature type="domain" description="Electron transfer flavoprotein alpha/beta-subunit N-terminal" evidence="4">
    <location>
        <begin position="26"/>
        <end position="209"/>
    </location>
</feature>
<dbReference type="InterPro" id="IPR014729">
    <property type="entry name" value="Rossmann-like_a/b/a_fold"/>
</dbReference>
<gene>
    <name evidence="5" type="ORF">GCM10023333_04120</name>
</gene>